<proteinExistence type="predicted"/>
<evidence type="ECO:0000313" key="2">
    <source>
        <dbReference type="EMBL" id="MFA9478928.1"/>
    </source>
</evidence>
<evidence type="ECO:0000256" key="1">
    <source>
        <dbReference type="SAM" id="MobiDB-lite"/>
    </source>
</evidence>
<protein>
    <submittedName>
        <fullName evidence="2">Uncharacterized protein</fullName>
    </submittedName>
</protein>
<evidence type="ECO:0000313" key="3">
    <source>
        <dbReference type="Proteomes" id="UP001575105"/>
    </source>
</evidence>
<comment type="caution">
    <text evidence="2">The sequence shown here is derived from an EMBL/GenBank/DDBJ whole genome shotgun (WGS) entry which is preliminary data.</text>
</comment>
<accession>A0ABV4U9H9</accession>
<dbReference type="Proteomes" id="UP001575105">
    <property type="component" value="Unassembled WGS sequence"/>
</dbReference>
<sequence>MQVIVTAIILVLVILLLLMLIRCDVDRAVEQERDATAAMPIEVQLPEHPPEQTPEDSPAPPGATPS</sequence>
<dbReference type="RefSeq" id="WP_425345847.1">
    <property type="nucleotide sequence ID" value="NZ_JBGUBD010000006.1"/>
</dbReference>
<feature type="compositionally biased region" description="Pro residues" evidence="1">
    <location>
        <begin position="57"/>
        <end position="66"/>
    </location>
</feature>
<reference evidence="2 3" key="1">
    <citation type="submission" date="2024-08" db="EMBL/GenBank/DDBJ databases">
        <title>Whole-genome sequencing of halo(alkali)philic microorganisms from hypersaline lakes.</title>
        <authorList>
            <person name="Sorokin D.Y."/>
            <person name="Merkel A.Y."/>
            <person name="Messina E."/>
            <person name="Yakimov M."/>
        </authorList>
    </citation>
    <scope>NUCLEOTIDE SEQUENCE [LARGE SCALE GENOMIC DNA]</scope>
    <source>
        <strain evidence="2 3">AB-hyl4</strain>
    </source>
</reference>
<dbReference type="EMBL" id="JBGUBD010000006">
    <property type="protein sequence ID" value="MFA9478928.1"/>
    <property type="molecule type" value="Genomic_DNA"/>
</dbReference>
<name>A0ABV4U9H9_9BACT</name>
<gene>
    <name evidence="2" type="ORF">ACERK3_11575</name>
</gene>
<keyword evidence="3" id="KW-1185">Reference proteome</keyword>
<organism evidence="2 3">
    <name type="scientific">Natronomicrosphaera hydrolytica</name>
    <dbReference type="NCBI Taxonomy" id="3242702"/>
    <lineage>
        <taxon>Bacteria</taxon>
        <taxon>Pseudomonadati</taxon>
        <taxon>Planctomycetota</taxon>
        <taxon>Phycisphaerae</taxon>
        <taxon>Phycisphaerales</taxon>
        <taxon>Phycisphaeraceae</taxon>
        <taxon>Natronomicrosphaera</taxon>
    </lineage>
</organism>
<feature type="region of interest" description="Disordered" evidence="1">
    <location>
        <begin position="38"/>
        <end position="66"/>
    </location>
</feature>